<evidence type="ECO:0000256" key="1">
    <source>
        <dbReference type="SAM" id="MobiDB-lite"/>
    </source>
</evidence>
<feature type="compositionally biased region" description="Basic and acidic residues" evidence="1">
    <location>
        <begin position="85"/>
        <end position="115"/>
    </location>
</feature>
<dbReference type="EMBL" id="UYRT01089987">
    <property type="protein sequence ID" value="VDN35545.1"/>
    <property type="molecule type" value="Genomic_DNA"/>
</dbReference>
<evidence type="ECO:0000313" key="3">
    <source>
        <dbReference type="EMBL" id="VDN35545.1"/>
    </source>
</evidence>
<feature type="signal peptide" evidence="2">
    <location>
        <begin position="1"/>
        <end position="23"/>
    </location>
</feature>
<evidence type="ECO:0000313" key="4">
    <source>
        <dbReference type="Proteomes" id="UP000271098"/>
    </source>
</evidence>
<evidence type="ECO:0000256" key="2">
    <source>
        <dbReference type="SAM" id="SignalP"/>
    </source>
</evidence>
<name>A0A183EGX1_9BILA</name>
<protein>
    <submittedName>
        <fullName evidence="5">Secreted protein</fullName>
    </submittedName>
</protein>
<keyword evidence="2" id="KW-0732">Signal</keyword>
<organism evidence="5">
    <name type="scientific">Gongylonema pulchrum</name>
    <dbReference type="NCBI Taxonomy" id="637853"/>
    <lineage>
        <taxon>Eukaryota</taxon>
        <taxon>Metazoa</taxon>
        <taxon>Ecdysozoa</taxon>
        <taxon>Nematoda</taxon>
        <taxon>Chromadorea</taxon>
        <taxon>Rhabditida</taxon>
        <taxon>Spirurina</taxon>
        <taxon>Spiruromorpha</taxon>
        <taxon>Spiruroidea</taxon>
        <taxon>Gongylonematidae</taxon>
        <taxon>Gongylonema</taxon>
    </lineage>
</organism>
<dbReference type="Proteomes" id="UP000271098">
    <property type="component" value="Unassembled WGS sequence"/>
</dbReference>
<sequence length="152" mass="17664">MSDAQNLLLALFIIAECRTLMSGTDEEVRCYLLWLAPEDAAQMYRGEIKDPEARTSRKEKEITRSEEKRERKRELPLPVSTRGKAVVEELPKTRERPWKRPIESSDGDETVKISRNDLNSSEKSTDSKGKHYVLFHLPSVSFFNCQNCYYFT</sequence>
<gene>
    <name evidence="3" type="ORF">GPUH_LOCUS20210</name>
</gene>
<evidence type="ECO:0000313" key="5">
    <source>
        <dbReference type="WBParaSite" id="GPUH_0002023701-mRNA-1"/>
    </source>
</evidence>
<feature type="compositionally biased region" description="Basic and acidic residues" evidence="1">
    <location>
        <begin position="46"/>
        <end position="75"/>
    </location>
</feature>
<proteinExistence type="predicted"/>
<feature type="chain" id="PRO_5043139159" evidence="2">
    <location>
        <begin position="24"/>
        <end position="152"/>
    </location>
</feature>
<dbReference type="WBParaSite" id="GPUH_0002023701-mRNA-1">
    <property type="protein sequence ID" value="GPUH_0002023701-mRNA-1"/>
    <property type="gene ID" value="GPUH_0002023701"/>
</dbReference>
<reference evidence="5" key="1">
    <citation type="submission" date="2016-06" db="UniProtKB">
        <authorList>
            <consortium name="WormBaseParasite"/>
        </authorList>
    </citation>
    <scope>IDENTIFICATION</scope>
</reference>
<keyword evidence="4" id="KW-1185">Reference proteome</keyword>
<accession>A0A183EGX1</accession>
<reference evidence="3 4" key="2">
    <citation type="submission" date="2018-11" db="EMBL/GenBank/DDBJ databases">
        <authorList>
            <consortium name="Pathogen Informatics"/>
        </authorList>
    </citation>
    <scope>NUCLEOTIDE SEQUENCE [LARGE SCALE GENOMIC DNA]</scope>
</reference>
<dbReference type="AlphaFoldDB" id="A0A183EGX1"/>
<feature type="region of interest" description="Disordered" evidence="1">
    <location>
        <begin position="46"/>
        <end position="126"/>
    </location>
</feature>